<gene>
    <name evidence="2" type="ORF">FGU71_00750</name>
</gene>
<dbReference type="EMBL" id="VHJK01000001">
    <property type="protein sequence ID" value="TRD10537.1"/>
    <property type="molecule type" value="Genomic_DNA"/>
</dbReference>
<dbReference type="AlphaFoldDB" id="A0A547P8V4"/>
<accession>A0A547P8V4</accession>
<organism evidence="2 3">
    <name type="scientific">Erythrobacter insulae</name>
    <dbReference type="NCBI Taxonomy" id="2584124"/>
    <lineage>
        <taxon>Bacteria</taxon>
        <taxon>Pseudomonadati</taxon>
        <taxon>Pseudomonadota</taxon>
        <taxon>Alphaproteobacteria</taxon>
        <taxon>Sphingomonadales</taxon>
        <taxon>Erythrobacteraceae</taxon>
        <taxon>Erythrobacter/Porphyrobacter group</taxon>
        <taxon>Erythrobacter</taxon>
    </lineage>
</organism>
<keyword evidence="3" id="KW-1185">Reference proteome</keyword>
<dbReference type="OrthoDB" id="7409402at2"/>
<reference evidence="2 3" key="1">
    <citation type="submission" date="2019-06" db="EMBL/GenBank/DDBJ databases">
        <title>Erythrobacter insulae sp. nov., isolated from a tidal flat.</title>
        <authorList>
            <person name="Yoon J.-H."/>
        </authorList>
    </citation>
    <scope>NUCLEOTIDE SEQUENCE [LARGE SCALE GENOMIC DNA]</scope>
    <source>
        <strain evidence="2 3">JBTF-M21</strain>
    </source>
</reference>
<sequence length="103" mass="10850">MLTVNSLPDSGIAASAEFFKLYLDQAAALLSAAETEALVIILPAAGKDHDDWRRSLARDLAREYTPKRANVIGAARVGAGVDAIISYLKDAPGVTGQYLPAHG</sequence>
<evidence type="ECO:0000259" key="1">
    <source>
        <dbReference type="Pfam" id="PF21777"/>
    </source>
</evidence>
<feature type="domain" description="Short chain dehydrogenase-like proteobacteria" evidence="1">
    <location>
        <begin position="2"/>
        <end position="100"/>
    </location>
</feature>
<name>A0A547P8V4_9SPHN</name>
<dbReference type="Pfam" id="PF21777">
    <property type="entry name" value="SDR-like"/>
    <property type="match status" value="1"/>
</dbReference>
<protein>
    <recommendedName>
        <fullName evidence="1">Short chain dehydrogenase-like proteobacteria domain-containing protein</fullName>
    </recommendedName>
</protein>
<dbReference type="InterPro" id="IPR048623">
    <property type="entry name" value="SDR-like_proteobact"/>
</dbReference>
<evidence type="ECO:0000313" key="3">
    <source>
        <dbReference type="Proteomes" id="UP000316343"/>
    </source>
</evidence>
<dbReference type="Proteomes" id="UP000316343">
    <property type="component" value="Unassembled WGS sequence"/>
</dbReference>
<dbReference type="RefSeq" id="WP_142786799.1">
    <property type="nucleotide sequence ID" value="NZ_VHJK01000001.1"/>
</dbReference>
<proteinExistence type="predicted"/>
<comment type="caution">
    <text evidence="2">The sequence shown here is derived from an EMBL/GenBank/DDBJ whole genome shotgun (WGS) entry which is preliminary data.</text>
</comment>
<evidence type="ECO:0000313" key="2">
    <source>
        <dbReference type="EMBL" id="TRD10537.1"/>
    </source>
</evidence>